<dbReference type="GO" id="GO:0003700">
    <property type="term" value="F:DNA-binding transcription factor activity"/>
    <property type="evidence" value="ECO:0007669"/>
    <property type="project" value="InterPro"/>
</dbReference>
<evidence type="ECO:0000256" key="1">
    <source>
        <dbReference type="ARBA" id="ARBA00023015"/>
    </source>
</evidence>
<dbReference type="GO" id="GO:0043565">
    <property type="term" value="F:sequence-specific DNA binding"/>
    <property type="evidence" value="ECO:0007669"/>
    <property type="project" value="InterPro"/>
</dbReference>
<evidence type="ECO:0000256" key="3">
    <source>
        <dbReference type="ARBA" id="ARBA00023159"/>
    </source>
</evidence>
<evidence type="ECO:0000259" key="5">
    <source>
        <dbReference type="PROSITE" id="PS01124"/>
    </source>
</evidence>
<keyword evidence="7" id="KW-1185">Reference proteome</keyword>
<dbReference type="InterPro" id="IPR018062">
    <property type="entry name" value="HTH_AraC-typ_CS"/>
</dbReference>
<evidence type="ECO:0000256" key="2">
    <source>
        <dbReference type="ARBA" id="ARBA00023125"/>
    </source>
</evidence>
<gene>
    <name evidence="6" type="ORF">SAMN06297229_0999</name>
</gene>
<dbReference type="Gene3D" id="2.60.120.280">
    <property type="entry name" value="Regulatory protein AraC"/>
    <property type="match status" value="1"/>
</dbReference>
<keyword evidence="1" id="KW-0805">Transcription regulation</keyword>
<dbReference type="InterPro" id="IPR037923">
    <property type="entry name" value="HTH-like"/>
</dbReference>
<dbReference type="PANTHER" id="PTHR43280">
    <property type="entry name" value="ARAC-FAMILY TRANSCRIPTIONAL REGULATOR"/>
    <property type="match status" value="1"/>
</dbReference>
<dbReference type="SMART" id="SM00342">
    <property type="entry name" value="HTH_ARAC"/>
    <property type="match status" value="1"/>
</dbReference>
<evidence type="ECO:0000313" key="7">
    <source>
        <dbReference type="Proteomes" id="UP000194450"/>
    </source>
</evidence>
<dbReference type="CDD" id="cd06986">
    <property type="entry name" value="cupin_MmsR-like_N"/>
    <property type="match status" value="1"/>
</dbReference>
<dbReference type="RefSeq" id="WP_234996260.1">
    <property type="nucleotide sequence ID" value="NZ_FXWH01000001.1"/>
</dbReference>
<reference evidence="7" key="1">
    <citation type="submission" date="2017-04" db="EMBL/GenBank/DDBJ databases">
        <authorList>
            <person name="Varghese N."/>
            <person name="Submissions S."/>
        </authorList>
    </citation>
    <scope>NUCLEOTIDE SEQUENCE [LARGE SCALE GENOMIC DNA]</scope>
</reference>
<keyword evidence="3" id="KW-0010">Activator</keyword>
<dbReference type="SUPFAM" id="SSF46689">
    <property type="entry name" value="Homeodomain-like"/>
    <property type="match status" value="2"/>
</dbReference>
<keyword evidence="2" id="KW-0238">DNA-binding</keyword>
<dbReference type="EMBL" id="FXWH01000001">
    <property type="protein sequence ID" value="SMQ64315.1"/>
    <property type="molecule type" value="Genomic_DNA"/>
</dbReference>
<dbReference type="Gene3D" id="1.10.10.60">
    <property type="entry name" value="Homeodomain-like"/>
    <property type="match status" value="2"/>
</dbReference>
<dbReference type="PANTHER" id="PTHR43280:SF30">
    <property type="entry name" value="MMSAB OPERON REGULATORY PROTEIN"/>
    <property type="match status" value="1"/>
</dbReference>
<dbReference type="PROSITE" id="PS01124">
    <property type="entry name" value="HTH_ARAC_FAMILY_2"/>
    <property type="match status" value="1"/>
</dbReference>
<dbReference type="SUPFAM" id="SSF51215">
    <property type="entry name" value="Regulatory protein AraC"/>
    <property type="match status" value="1"/>
</dbReference>
<sequence>MDKIVILEPLLSLPSNWPLPAGSSRVVLPHELTQQLAVHPLARDLYPVAFGHYVTALGHQIQRQQHTDYLLIFCHEGRGSFQTTHASGDLQAGQLLLLPSGVSHSYQSSNNEPWSIYWAHFRGHAAAACMDYLGVTHQQPRLTLNNWQALLPDVTRLLNLQHQRPTTSSGILAAALLKQLLAQLPELIPTTGQSQHAQPGGFHLPALERFMTDNLHKTLSLADLANFAGLSSHHFSKKFRLSTGTSPLRYFNELKVQYACRLLDNTAQSVREIAQALGFDDPYYFSRLFKKTMGVAPRYYRSSYHPRADTTKNPGQEN</sequence>
<dbReference type="PRINTS" id="PR00032">
    <property type="entry name" value="HTHARAC"/>
</dbReference>
<dbReference type="InterPro" id="IPR009057">
    <property type="entry name" value="Homeodomain-like_sf"/>
</dbReference>
<protein>
    <submittedName>
        <fullName evidence="6">Transcriptional regulator, AraC family</fullName>
    </submittedName>
</protein>
<evidence type="ECO:0000256" key="4">
    <source>
        <dbReference type="ARBA" id="ARBA00023163"/>
    </source>
</evidence>
<evidence type="ECO:0000313" key="6">
    <source>
        <dbReference type="EMBL" id="SMQ64315.1"/>
    </source>
</evidence>
<organism evidence="6 7">
    <name type="scientific">Pseudidiomarina planktonica</name>
    <dbReference type="NCBI Taxonomy" id="1323738"/>
    <lineage>
        <taxon>Bacteria</taxon>
        <taxon>Pseudomonadati</taxon>
        <taxon>Pseudomonadota</taxon>
        <taxon>Gammaproteobacteria</taxon>
        <taxon>Alteromonadales</taxon>
        <taxon>Idiomarinaceae</taxon>
        <taxon>Pseudidiomarina</taxon>
    </lineage>
</organism>
<dbReference type="Pfam" id="PF02311">
    <property type="entry name" value="AraC_binding"/>
    <property type="match status" value="1"/>
</dbReference>
<dbReference type="InterPro" id="IPR018060">
    <property type="entry name" value="HTH_AraC"/>
</dbReference>
<dbReference type="PROSITE" id="PS00041">
    <property type="entry name" value="HTH_ARAC_FAMILY_1"/>
    <property type="match status" value="1"/>
</dbReference>
<feature type="domain" description="HTH araC/xylS-type" evidence="5">
    <location>
        <begin position="205"/>
        <end position="303"/>
    </location>
</feature>
<dbReference type="Proteomes" id="UP000194450">
    <property type="component" value="Unassembled WGS sequence"/>
</dbReference>
<keyword evidence="4" id="KW-0804">Transcription</keyword>
<proteinExistence type="predicted"/>
<accession>A0A1Y6ENR4</accession>
<dbReference type="InterPro" id="IPR003313">
    <property type="entry name" value="AraC-bd"/>
</dbReference>
<dbReference type="AlphaFoldDB" id="A0A1Y6ENR4"/>
<dbReference type="Pfam" id="PF12833">
    <property type="entry name" value="HTH_18"/>
    <property type="match status" value="1"/>
</dbReference>
<name>A0A1Y6ENR4_9GAMM</name>
<dbReference type="InterPro" id="IPR020449">
    <property type="entry name" value="Tscrpt_reg_AraC-type_HTH"/>
</dbReference>